<gene>
    <name evidence="1" type="ORF">FC72_GL001815</name>
</gene>
<dbReference type="Gene3D" id="3.40.30.10">
    <property type="entry name" value="Glutaredoxin"/>
    <property type="match status" value="1"/>
</dbReference>
<evidence type="ECO:0008006" key="3">
    <source>
        <dbReference type="Google" id="ProtNLM"/>
    </source>
</evidence>
<sequence length="109" mass="12355">MRKVQVYEPALCCSTGVCGPSVDQNLITITLIYNKLKDNPDVEFERYNLKSNPRSFIENSKVLKAIHEKEDDDQLPITLVDGEIVKMGEYPTVKEFEKYTGVSLAKVSQ</sequence>
<dbReference type="GO" id="GO:0045892">
    <property type="term" value="P:negative regulation of DNA-templated transcription"/>
    <property type="evidence" value="ECO:0007669"/>
    <property type="project" value="InterPro"/>
</dbReference>
<dbReference type="AlphaFoldDB" id="A0A0R1J0T3"/>
<proteinExistence type="predicted"/>
<dbReference type="STRING" id="1423811.FC72_GL001815"/>
<dbReference type="OrthoDB" id="9801358at2"/>
<evidence type="ECO:0000313" key="2">
    <source>
        <dbReference type="Proteomes" id="UP000050929"/>
    </source>
</evidence>
<comment type="caution">
    <text evidence="1">The sequence shown here is derived from an EMBL/GenBank/DDBJ whole genome shotgun (WGS) entry which is preliminary data.</text>
</comment>
<protein>
    <recommendedName>
        <fullName evidence="3">Arsenical resistance operon trans-acting repressor ArsD</fullName>
    </recommendedName>
</protein>
<name>A0A0R1J0T3_9LACO</name>
<dbReference type="RefSeq" id="WP_057765050.1">
    <property type="nucleotide sequence ID" value="NZ_AZDG01000006.1"/>
</dbReference>
<dbReference type="EMBL" id="AZDG01000006">
    <property type="protein sequence ID" value="KRK64965.1"/>
    <property type="molecule type" value="Genomic_DNA"/>
</dbReference>
<organism evidence="1 2">
    <name type="scientific">Companilactobacillus tucceti DSM 20183</name>
    <dbReference type="NCBI Taxonomy" id="1423811"/>
    <lineage>
        <taxon>Bacteria</taxon>
        <taxon>Bacillati</taxon>
        <taxon>Bacillota</taxon>
        <taxon>Bacilli</taxon>
        <taxon>Lactobacillales</taxon>
        <taxon>Lactobacillaceae</taxon>
        <taxon>Companilactobacillus</taxon>
    </lineage>
</organism>
<dbReference type="InterPro" id="IPR010712">
    <property type="entry name" value="Arsenical-R_ArsD"/>
</dbReference>
<accession>A0A0R1J0T3</accession>
<dbReference type="NCBIfam" id="NF033727">
    <property type="entry name" value="chaperon_ArsD"/>
    <property type="match status" value="1"/>
</dbReference>
<reference evidence="1 2" key="1">
    <citation type="journal article" date="2015" name="Genome Announc.">
        <title>Expanding the biotechnology potential of lactobacilli through comparative genomics of 213 strains and associated genera.</title>
        <authorList>
            <person name="Sun Z."/>
            <person name="Harris H.M."/>
            <person name="McCann A."/>
            <person name="Guo C."/>
            <person name="Argimon S."/>
            <person name="Zhang W."/>
            <person name="Yang X."/>
            <person name="Jeffery I.B."/>
            <person name="Cooney J.C."/>
            <person name="Kagawa T.F."/>
            <person name="Liu W."/>
            <person name="Song Y."/>
            <person name="Salvetti E."/>
            <person name="Wrobel A."/>
            <person name="Rasinkangas P."/>
            <person name="Parkhill J."/>
            <person name="Rea M.C."/>
            <person name="O'Sullivan O."/>
            <person name="Ritari J."/>
            <person name="Douillard F.P."/>
            <person name="Paul Ross R."/>
            <person name="Yang R."/>
            <person name="Briner A.E."/>
            <person name="Felis G.E."/>
            <person name="de Vos W.M."/>
            <person name="Barrangou R."/>
            <person name="Klaenhammer T.R."/>
            <person name="Caufield P.W."/>
            <person name="Cui Y."/>
            <person name="Zhang H."/>
            <person name="O'Toole P.W."/>
        </authorList>
    </citation>
    <scope>NUCLEOTIDE SEQUENCE [LARGE SCALE GENOMIC DNA]</scope>
    <source>
        <strain evidence="1 2">DSM 20183</strain>
    </source>
</reference>
<dbReference type="Proteomes" id="UP000050929">
    <property type="component" value="Unassembled WGS sequence"/>
</dbReference>
<dbReference type="Pfam" id="PF06953">
    <property type="entry name" value="ArsD"/>
    <property type="match status" value="1"/>
</dbReference>
<dbReference type="GO" id="GO:0003677">
    <property type="term" value="F:DNA binding"/>
    <property type="evidence" value="ECO:0007669"/>
    <property type="project" value="InterPro"/>
</dbReference>
<keyword evidence="2" id="KW-1185">Reference proteome</keyword>
<dbReference type="GO" id="GO:0046685">
    <property type="term" value="P:response to arsenic-containing substance"/>
    <property type="evidence" value="ECO:0007669"/>
    <property type="project" value="InterPro"/>
</dbReference>
<dbReference type="PATRIC" id="fig|1423811.3.peg.1854"/>
<evidence type="ECO:0000313" key="1">
    <source>
        <dbReference type="EMBL" id="KRK64965.1"/>
    </source>
</evidence>